<dbReference type="STRING" id="1069680.M7NX30"/>
<evidence type="ECO:0000256" key="7">
    <source>
        <dbReference type="SAM" id="Coils"/>
    </source>
</evidence>
<dbReference type="GO" id="GO:0000938">
    <property type="term" value="C:GARP complex"/>
    <property type="evidence" value="ECO:0007669"/>
    <property type="project" value="InterPro"/>
</dbReference>
<dbReference type="InterPro" id="IPR007234">
    <property type="entry name" value="Vps53_N"/>
</dbReference>
<evidence type="ECO:0000256" key="4">
    <source>
        <dbReference type="ARBA" id="ARBA00022753"/>
    </source>
</evidence>
<keyword evidence="4" id="KW-0967">Endosome</keyword>
<proteinExistence type="inferred from homology"/>
<dbReference type="InterPro" id="IPR039766">
    <property type="entry name" value="Vps53"/>
</dbReference>
<keyword evidence="5" id="KW-0333">Golgi apparatus</keyword>
<accession>M7NX30</accession>
<evidence type="ECO:0000259" key="9">
    <source>
        <dbReference type="Pfam" id="PF16854"/>
    </source>
</evidence>
<dbReference type="Pfam" id="PF16854">
    <property type="entry name" value="VPS53_C"/>
    <property type="match status" value="1"/>
</dbReference>
<evidence type="ECO:0000256" key="6">
    <source>
        <dbReference type="ARBA" id="ARBA00023136"/>
    </source>
</evidence>
<dbReference type="RefSeq" id="XP_007872011.1">
    <property type="nucleotide sequence ID" value="XM_007873820.1"/>
</dbReference>
<dbReference type="eggNOG" id="KOG2180">
    <property type="taxonomic scope" value="Eukaryota"/>
</dbReference>
<keyword evidence="7" id="KW-0175">Coiled coil</keyword>
<gene>
    <name evidence="10" type="ORF">PNEG_00150</name>
</gene>
<dbReference type="GeneID" id="19893848"/>
<comment type="subcellular location">
    <subcellularLocation>
        <location evidence="2">Endosome membrane</location>
        <topology evidence="2">Peripheral membrane protein</topology>
    </subcellularLocation>
    <subcellularLocation>
        <location evidence="1">Golgi apparatus</location>
        <location evidence="1">trans-Golgi network membrane</location>
        <topology evidence="1">Peripheral membrane protein</topology>
    </subcellularLocation>
</comment>
<dbReference type="AlphaFoldDB" id="M7NX30"/>
<dbReference type="OrthoDB" id="10261632at2759"/>
<reference evidence="11" key="1">
    <citation type="journal article" date="2016" name="Nat. Commun.">
        <title>Genome analysis of three Pneumocystis species reveals adaptation mechanisms to life exclusively in mammalian hosts.</title>
        <authorList>
            <person name="Ma L."/>
            <person name="Chen Z."/>
            <person name="Huang D.W."/>
            <person name="Kutty G."/>
            <person name="Ishihara M."/>
            <person name="Wang H."/>
            <person name="Abouelleil A."/>
            <person name="Bishop L."/>
            <person name="Davey E."/>
            <person name="Deng R."/>
            <person name="Deng X."/>
            <person name="Fan L."/>
            <person name="Fantoni G."/>
            <person name="Fitzgerald M."/>
            <person name="Gogineni E."/>
            <person name="Goldberg J.M."/>
            <person name="Handley G."/>
            <person name="Hu X."/>
            <person name="Huber C."/>
            <person name="Jiao X."/>
            <person name="Jones K."/>
            <person name="Levin J.Z."/>
            <person name="Liu Y."/>
            <person name="Macdonald P."/>
            <person name="Melnikov A."/>
            <person name="Raley C."/>
            <person name="Sassi M."/>
            <person name="Sherman B.T."/>
            <person name="Song X."/>
            <person name="Sykes S."/>
            <person name="Tran B."/>
            <person name="Walsh L."/>
            <person name="Xia Y."/>
            <person name="Yang J."/>
            <person name="Young S."/>
            <person name="Zeng Q."/>
            <person name="Zheng X."/>
            <person name="Stephens R."/>
            <person name="Nusbaum C."/>
            <person name="Birren B.W."/>
            <person name="Azadi P."/>
            <person name="Lempicki R.A."/>
            <person name="Cuomo C.A."/>
            <person name="Kovacs J.A."/>
        </authorList>
    </citation>
    <scope>NUCLEOTIDE SEQUENCE [LARGE SCALE GENOMIC DNA]</scope>
    <source>
        <strain evidence="11">B123</strain>
    </source>
</reference>
<dbReference type="EMBL" id="AFWA02000005">
    <property type="protein sequence ID" value="EMR11716.1"/>
    <property type="molecule type" value="Genomic_DNA"/>
</dbReference>
<evidence type="ECO:0000313" key="11">
    <source>
        <dbReference type="Proteomes" id="UP000011958"/>
    </source>
</evidence>
<evidence type="ECO:0000259" key="8">
    <source>
        <dbReference type="Pfam" id="PF04100"/>
    </source>
</evidence>
<dbReference type="PANTHER" id="PTHR12820">
    <property type="entry name" value="VACUOLAR SORTING PROTEIN 53"/>
    <property type="match status" value="1"/>
</dbReference>
<dbReference type="Pfam" id="PF04100">
    <property type="entry name" value="Vps53_N"/>
    <property type="match status" value="1"/>
</dbReference>
<evidence type="ECO:0000256" key="2">
    <source>
        <dbReference type="ARBA" id="ARBA00004481"/>
    </source>
</evidence>
<dbReference type="GO" id="GO:0010008">
    <property type="term" value="C:endosome membrane"/>
    <property type="evidence" value="ECO:0007669"/>
    <property type="project" value="UniProtKB-SubCell"/>
</dbReference>
<dbReference type="OMA" id="YKFAEAK"/>
<feature type="domain" description="Vps53 C-terminal" evidence="9">
    <location>
        <begin position="599"/>
        <end position="683"/>
    </location>
</feature>
<dbReference type="InterPro" id="IPR038260">
    <property type="entry name" value="Vps53_C_sf"/>
</dbReference>
<dbReference type="InterPro" id="IPR031745">
    <property type="entry name" value="Vps53_C"/>
</dbReference>
<evidence type="ECO:0000256" key="1">
    <source>
        <dbReference type="ARBA" id="ARBA00004150"/>
    </source>
</evidence>
<comment type="similarity">
    <text evidence="3">Belongs to the VPS53 family.</text>
</comment>
<keyword evidence="11" id="KW-1185">Reference proteome</keyword>
<dbReference type="Proteomes" id="UP000011958">
    <property type="component" value="Unassembled WGS sequence"/>
</dbReference>
<evidence type="ECO:0000256" key="5">
    <source>
        <dbReference type="ARBA" id="ARBA00023034"/>
    </source>
</evidence>
<dbReference type="GO" id="GO:0042147">
    <property type="term" value="P:retrograde transport, endosome to Golgi"/>
    <property type="evidence" value="ECO:0007669"/>
    <property type="project" value="InterPro"/>
</dbReference>
<dbReference type="GO" id="GO:0005829">
    <property type="term" value="C:cytosol"/>
    <property type="evidence" value="ECO:0007669"/>
    <property type="project" value="GOC"/>
</dbReference>
<dbReference type="PANTHER" id="PTHR12820:SF0">
    <property type="entry name" value="VACUOLAR PROTEIN SORTING-ASSOCIATED PROTEIN 53 HOMOLOG"/>
    <property type="match status" value="1"/>
</dbReference>
<dbReference type="Gene3D" id="1.10.357.110">
    <property type="entry name" value="Vacuolar protein sorting-associated protein 53, C-terminus"/>
    <property type="match status" value="1"/>
</dbReference>
<evidence type="ECO:0000313" key="10">
    <source>
        <dbReference type="EMBL" id="EMR11716.1"/>
    </source>
</evidence>
<dbReference type="VEuPathDB" id="FungiDB:PNEG_00150"/>
<organism evidence="10 11">
    <name type="scientific">Pneumocystis murina (strain B123)</name>
    <name type="common">Mouse pneumocystis pneumonia agent</name>
    <name type="synonym">Pneumocystis carinii f. sp. muris</name>
    <dbReference type="NCBI Taxonomy" id="1069680"/>
    <lineage>
        <taxon>Eukaryota</taxon>
        <taxon>Fungi</taxon>
        <taxon>Dikarya</taxon>
        <taxon>Ascomycota</taxon>
        <taxon>Taphrinomycotina</taxon>
        <taxon>Pneumocystomycetes</taxon>
        <taxon>Pneumocystaceae</taxon>
        <taxon>Pneumocystis</taxon>
    </lineage>
</organism>
<keyword evidence="6" id="KW-0472">Membrane</keyword>
<feature type="domain" description="Vps53 N-terminal" evidence="8">
    <location>
        <begin position="9"/>
        <end position="380"/>
    </location>
</feature>
<protein>
    <submittedName>
        <fullName evidence="10">Uncharacterized protein</fullName>
    </submittedName>
</protein>
<name>M7NX30_PNEMU</name>
<sequence length="788" mass="92199">MVNAIQIEDYNLLEELNNIINEPILSHEVVAPCLSHLERYKNQLNYELDKAKNELESKEKDTSFNENIKEKLKDLTEMIESMQLRAFQVEKLVTEITVDIKQLDYAKRNITYSMIVLKRLQMLTVAYEQLKMLIKTKQYEEITHLLQAIFQLTSYFKSFRSVDQIATLCNNISELKRNLFEQACLDFENIFINPMDLNKKASQLLNICNMLDILGDNARERILLWYCNSQLREYRTVFRGNDEAASLDNISRRYAWMKRMLSLYDEKHAKMFPKSWNTDERLCQNFCTNTSEDIQEVLSKSGRNIKIPILFEALQKTLEFEQYLEKRFISDYYSLTNTFNPKQKSKTITFHKSIKNAFDSYLHIFIQFHENALSNMIQSFKKLDIENEIKNNPQLMVTSSSTELFLFYQQTLTQYEKLSNVQLLFDFSYLFGKWLIIYAETILLPTMDGKHASNINICCLILNTSDYCYKTTMQLEELIKSKVSDNFREKISFDKEKEMFLNIAGISIKNLIKIIETNLSGSFKDMIKIDWSQLKNIVDQSAYVTSMTSILKNMSKKIIEKILIEKFTRIFCDKMVESFLDNFMFYITRCRPISEVGAEQMILDLYSIKMVLLKLPVITNEKNIQAHISYTKFVNKQVSKIETILKLLLTQINSSEEFVKNYFVLIGDKNTSNFLKILELKGLRKQEQSQLLEIFNIQASQYSDLIDSSPFLEPLVLSPQTGTNISLPYCFDASNINSSIFSAARENSERLYRNSIPINSESFSSSRLNEHFKGLFKRDSSLNASYLK</sequence>
<comment type="caution">
    <text evidence="10">The sequence shown here is derived from an EMBL/GenBank/DDBJ whole genome shotgun (WGS) entry which is preliminary data.</text>
</comment>
<dbReference type="HOGENOM" id="CLU_007339_0_0_1"/>
<evidence type="ECO:0000256" key="3">
    <source>
        <dbReference type="ARBA" id="ARBA00008628"/>
    </source>
</evidence>
<feature type="coiled-coil region" evidence="7">
    <location>
        <begin position="34"/>
        <end position="85"/>
    </location>
</feature>